<evidence type="ECO:0000256" key="1">
    <source>
        <dbReference type="SAM" id="Phobius"/>
    </source>
</evidence>
<dbReference type="AlphaFoldDB" id="J0WSP9"/>
<name>J0WSP9_AURST</name>
<dbReference type="OMA" id="ESHACHA"/>
<evidence type="ECO:0000313" key="3">
    <source>
        <dbReference type="EMBL" id="EJD35185.1"/>
    </source>
</evidence>
<feature type="domain" description="DUF6533" evidence="2">
    <location>
        <begin position="26"/>
        <end position="69"/>
    </location>
</feature>
<dbReference type="OrthoDB" id="2645170at2759"/>
<accession>J0WSP9</accession>
<dbReference type="InterPro" id="IPR045340">
    <property type="entry name" value="DUF6533"/>
</dbReference>
<feature type="transmembrane region" description="Helical" evidence="1">
    <location>
        <begin position="91"/>
        <end position="112"/>
    </location>
</feature>
<evidence type="ECO:0000313" key="4">
    <source>
        <dbReference type="Proteomes" id="UP000006514"/>
    </source>
</evidence>
<dbReference type="Pfam" id="PF20151">
    <property type="entry name" value="DUF6533"/>
    <property type="match status" value="1"/>
</dbReference>
<sequence length="318" mass="35197">MSDPASILKELQPLFQSLERAKVVYYMHVAATCVFVYDHLTTFADEVDTVWPAPWRAGKIFFLVERYVTWPELILTVYMELADIESHACHAVFTYIVCSINLAIVVTEMILILRTWALWGGKQWVLVALALLLVATGAADLTIVADYVRKTVFIRASDISPSLSGCAIKSSTRRIAIGYMIVTAFELAIVVLTGIRGVQQFRIGHSSNLITSLYRDGFLYFVYLFVISLGNVLCIYLAPFEFVTLIGVLQRSFNAILSCKIIMHLQAAARLTSETAVGIDGSTILEFAPRGHARFGGSSTGPSSHNYTSEWFSGLSKA</sequence>
<evidence type="ECO:0000259" key="2">
    <source>
        <dbReference type="Pfam" id="PF20151"/>
    </source>
</evidence>
<dbReference type="KEGG" id="adl:AURDEDRAFT_175763"/>
<feature type="transmembrane region" description="Helical" evidence="1">
    <location>
        <begin position="124"/>
        <end position="145"/>
    </location>
</feature>
<feature type="transmembrane region" description="Helical" evidence="1">
    <location>
        <begin position="218"/>
        <end position="238"/>
    </location>
</feature>
<feature type="transmembrane region" description="Helical" evidence="1">
    <location>
        <begin position="177"/>
        <end position="198"/>
    </location>
</feature>
<keyword evidence="4" id="KW-1185">Reference proteome</keyword>
<reference evidence="4" key="1">
    <citation type="journal article" date="2012" name="Science">
        <title>The Paleozoic origin of enzymatic lignin decomposition reconstructed from 31 fungal genomes.</title>
        <authorList>
            <person name="Floudas D."/>
            <person name="Binder M."/>
            <person name="Riley R."/>
            <person name="Barry K."/>
            <person name="Blanchette R.A."/>
            <person name="Henrissat B."/>
            <person name="Martinez A.T."/>
            <person name="Otillar R."/>
            <person name="Spatafora J.W."/>
            <person name="Yadav J.S."/>
            <person name="Aerts A."/>
            <person name="Benoit I."/>
            <person name="Boyd A."/>
            <person name="Carlson A."/>
            <person name="Copeland A."/>
            <person name="Coutinho P.M."/>
            <person name="de Vries R.P."/>
            <person name="Ferreira P."/>
            <person name="Findley K."/>
            <person name="Foster B."/>
            <person name="Gaskell J."/>
            <person name="Glotzer D."/>
            <person name="Gorecki P."/>
            <person name="Heitman J."/>
            <person name="Hesse C."/>
            <person name="Hori C."/>
            <person name="Igarashi K."/>
            <person name="Jurgens J.A."/>
            <person name="Kallen N."/>
            <person name="Kersten P."/>
            <person name="Kohler A."/>
            <person name="Kuees U."/>
            <person name="Kumar T.K.A."/>
            <person name="Kuo A."/>
            <person name="LaButti K."/>
            <person name="Larrondo L.F."/>
            <person name="Lindquist E."/>
            <person name="Ling A."/>
            <person name="Lombard V."/>
            <person name="Lucas S."/>
            <person name="Lundell T."/>
            <person name="Martin R."/>
            <person name="McLaughlin D.J."/>
            <person name="Morgenstern I."/>
            <person name="Morin E."/>
            <person name="Murat C."/>
            <person name="Nagy L.G."/>
            <person name="Nolan M."/>
            <person name="Ohm R.A."/>
            <person name="Patyshakuliyeva A."/>
            <person name="Rokas A."/>
            <person name="Ruiz-Duenas F.J."/>
            <person name="Sabat G."/>
            <person name="Salamov A."/>
            <person name="Samejima M."/>
            <person name="Schmutz J."/>
            <person name="Slot J.C."/>
            <person name="St John F."/>
            <person name="Stenlid J."/>
            <person name="Sun H."/>
            <person name="Sun S."/>
            <person name="Syed K."/>
            <person name="Tsang A."/>
            <person name="Wiebenga A."/>
            <person name="Young D."/>
            <person name="Pisabarro A."/>
            <person name="Eastwood D.C."/>
            <person name="Martin F."/>
            <person name="Cullen D."/>
            <person name="Grigoriev I.V."/>
            <person name="Hibbett D.S."/>
        </authorList>
    </citation>
    <scope>NUCLEOTIDE SEQUENCE [LARGE SCALE GENOMIC DNA]</scope>
    <source>
        <strain evidence="4">TFB10046</strain>
    </source>
</reference>
<dbReference type="EMBL" id="JH687901">
    <property type="protein sequence ID" value="EJD35185.1"/>
    <property type="molecule type" value="Genomic_DNA"/>
</dbReference>
<keyword evidence="1" id="KW-1133">Transmembrane helix</keyword>
<organism evidence="3 4">
    <name type="scientific">Auricularia subglabra (strain TFB-10046 / SS5)</name>
    <name type="common">White-rot fungus</name>
    <name type="synonym">Auricularia delicata (strain TFB10046)</name>
    <dbReference type="NCBI Taxonomy" id="717982"/>
    <lineage>
        <taxon>Eukaryota</taxon>
        <taxon>Fungi</taxon>
        <taxon>Dikarya</taxon>
        <taxon>Basidiomycota</taxon>
        <taxon>Agaricomycotina</taxon>
        <taxon>Agaricomycetes</taxon>
        <taxon>Auriculariales</taxon>
        <taxon>Auriculariaceae</taxon>
        <taxon>Auricularia</taxon>
    </lineage>
</organism>
<protein>
    <recommendedName>
        <fullName evidence="2">DUF6533 domain-containing protein</fullName>
    </recommendedName>
</protein>
<proteinExistence type="predicted"/>
<dbReference type="Proteomes" id="UP000006514">
    <property type="component" value="Unassembled WGS sequence"/>
</dbReference>
<keyword evidence="1" id="KW-0472">Membrane</keyword>
<dbReference type="InParanoid" id="J0WSP9"/>
<gene>
    <name evidence="3" type="ORF">AURDEDRAFT_175763</name>
</gene>
<keyword evidence="1" id="KW-0812">Transmembrane</keyword>